<evidence type="ECO:0000313" key="2">
    <source>
        <dbReference type="Proteomes" id="UP000307841"/>
    </source>
</evidence>
<sequence>MEWILQNTDIFDEDIDSKFNKVILENKNRIEREHIYKFRVSFHVNLLNDNRFEKFNIIDSKRKNDGSKKDKMYAVLSFQLEKLSKHLTQHDIEVYSLTIQGDYLEAENQIKIELIEDKTEATYTKGKKNVRAVCSSIIPSLPSTRENISYLASKRLSEIYSDLMNIISDKKLMSEILEIEETDNNNVLFQQFAKLYGDLWLTTKDRAEELRKQFKDRSLYVIEKRLEKEKNK</sequence>
<organism evidence="1 2">
    <name type="scientific">Brevibacillus antibioticus</name>
    <dbReference type="NCBI Taxonomy" id="2570228"/>
    <lineage>
        <taxon>Bacteria</taxon>
        <taxon>Bacillati</taxon>
        <taxon>Bacillota</taxon>
        <taxon>Bacilli</taxon>
        <taxon>Bacillales</taxon>
        <taxon>Paenibacillaceae</taxon>
        <taxon>Brevibacillus</taxon>
    </lineage>
</organism>
<keyword evidence="2" id="KW-1185">Reference proteome</keyword>
<name>A0A4U2Y3A1_9BACL</name>
<comment type="caution">
    <text evidence="1">The sequence shown here is derived from an EMBL/GenBank/DDBJ whole genome shotgun (WGS) entry which is preliminary data.</text>
</comment>
<gene>
    <name evidence="1" type="ORF">E8L90_05415</name>
</gene>
<evidence type="ECO:0000313" key="1">
    <source>
        <dbReference type="EMBL" id="TKI54930.1"/>
    </source>
</evidence>
<reference evidence="1 2" key="1">
    <citation type="submission" date="2019-04" db="EMBL/GenBank/DDBJ databases">
        <title>Whole genome sequencing of Brevibacillus sp. TGS2-1.</title>
        <authorList>
            <person name="Choi A."/>
        </authorList>
    </citation>
    <scope>NUCLEOTIDE SEQUENCE [LARGE SCALE GENOMIC DNA]</scope>
    <source>
        <strain evidence="1 2">TGS2-1</strain>
    </source>
</reference>
<dbReference type="Proteomes" id="UP000307841">
    <property type="component" value="Unassembled WGS sequence"/>
</dbReference>
<proteinExistence type="predicted"/>
<dbReference type="RefSeq" id="WP_137028330.1">
    <property type="nucleotide sequence ID" value="NZ_SZNK01000001.1"/>
</dbReference>
<accession>A0A4U2Y3A1</accession>
<dbReference type="EMBL" id="SZNK01000001">
    <property type="protein sequence ID" value="TKI54930.1"/>
    <property type="molecule type" value="Genomic_DNA"/>
</dbReference>
<protein>
    <submittedName>
        <fullName evidence="1">Uncharacterized protein</fullName>
    </submittedName>
</protein>
<dbReference type="OrthoDB" id="1946410at2"/>
<dbReference type="AlphaFoldDB" id="A0A4U2Y3A1"/>